<name>A0A6G7K9Z6_9LACT</name>
<comment type="subcellular location">
    <subcellularLocation>
        <location evidence="1">Cytoplasm</location>
    </subcellularLocation>
</comment>
<sequence length="148" mass="16849">MDDSIFDRRLEDQLCFRLYRASSELGKLYSQALQPFGLTFSQYLVLLALWDKDGVAVTDIGSRTGMGIGTLNPILKRMTEHGWVEKKTHDTDKRATLVFVTEQATNEKPAINLSILKQLEGFQLMDLDIIGLMDQLETLQQQLKKVND</sequence>
<dbReference type="GO" id="GO:0003700">
    <property type="term" value="F:DNA-binding transcription factor activity"/>
    <property type="evidence" value="ECO:0007669"/>
    <property type="project" value="InterPro"/>
</dbReference>
<evidence type="ECO:0000256" key="1">
    <source>
        <dbReference type="ARBA" id="ARBA00004496"/>
    </source>
</evidence>
<dbReference type="PROSITE" id="PS50995">
    <property type="entry name" value="HTH_MARR_2"/>
    <property type="match status" value="1"/>
</dbReference>
<dbReference type="InterPro" id="IPR036390">
    <property type="entry name" value="WH_DNA-bd_sf"/>
</dbReference>
<dbReference type="GO" id="GO:0005737">
    <property type="term" value="C:cytoplasm"/>
    <property type="evidence" value="ECO:0007669"/>
    <property type="project" value="UniProtKB-SubCell"/>
</dbReference>
<accession>A0A6G7K9Z6</accession>
<protein>
    <submittedName>
        <fullName evidence="3">MarR family transcriptional regulator</fullName>
    </submittedName>
</protein>
<dbReference type="Pfam" id="PF12802">
    <property type="entry name" value="MarR_2"/>
    <property type="match status" value="1"/>
</dbReference>
<dbReference type="Proteomes" id="UP000501451">
    <property type="component" value="Chromosome"/>
</dbReference>
<organism evidence="3 4">
    <name type="scientific">Jeotgalibaca arthritidis</name>
    <dbReference type="NCBI Taxonomy" id="1868794"/>
    <lineage>
        <taxon>Bacteria</taxon>
        <taxon>Bacillati</taxon>
        <taxon>Bacillota</taxon>
        <taxon>Bacilli</taxon>
        <taxon>Lactobacillales</taxon>
        <taxon>Carnobacteriaceae</taxon>
        <taxon>Jeotgalibaca</taxon>
    </lineage>
</organism>
<dbReference type="Gene3D" id="1.10.10.10">
    <property type="entry name" value="Winged helix-like DNA-binding domain superfamily/Winged helix DNA-binding domain"/>
    <property type="match status" value="1"/>
</dbReference>
<reference evidence="3 4" key="1">
    <citation type="journal article" date="2017" name="Int. J. Syst. Evol. Microbiol.">
        <title>Jeotgalibaca porci sp. nov. and Jeotgalibaca arthritidis sp. nov., isolated from pigs, and emended description of the genus Jeotgalibaca.</title>
        <authorList>
            <person name="Zamora L."/>
            <person name="Perez-Sancho M."/>
            <person name="Dominguez L."/>
            <person name="Fernandez-Garayzabal J.F."/>
            <person name="Vela A.I."/>
        </authorList>
    </citation>
    <scope>NUCLEOTIDE SEQUENCE [LARGE SCALE GENOMIC DNA]</scope>
    <source>
        <strain evidence="3 4">CECT 9157</strain>
    </source>
</reference>
<evidence type="ECO:0000313" key="3">
    <source>
        <dbReference type="EMBL" id="QII82067.1"/>
    </source>
</evidence>
<dbReference type="PANTHER" id="PTHR33164:SF5">
    <property type="entry name" value="ORGANIC HYDROPEROXIDE RESISTANCE TRANSCRIPTIONAL REGULATOR"/>
    <property type="match status" value="1"/>
</dbReference>
<dbReference type="GO" id="GO:0006950">
    <property type="term" value="P:response to stress"/>
    <property type="evidence" value="ECO:0007669"/>
    <property type="project" value="TreeGrafter"/>
</dbReference>
<feature type="domain" description="HTH marR-type" evidence="2">
    <location>
        <begin position="11"/>
        <end position="148"/>
    </location>
</feature>
<dbReference type="SMART" id="SM00347">
    <property type="entry name" value="HTH_MARR"/>
    <property type="match status" value="1"/>
</dbReference>
<dbReference type="InterPro" id="IPR039422">
    <property type="entry name" value="MarR/SlyA-like"/>
</dbReference>
<evidence type="ECO:0000259" key="2">
    <source>
        <dbReference type="PROSITE" id="PS50995"/>
    </source>
</evidence>
<dbReference type="SUPFAM" id="SSF46785">
    <property type="entry name" value="Winged helix' DNA-binding domain"/>
    <property type="match status" value="1"/>
</dbReference>
<keyword evidence="4" id="KW-1185">Reference proteome</keyword>
<proteinExistence type="predicted"/>
<dbReference type="EMBL" id="CP049740">
    <property type="protein sequence ID" value="QII82067.1"/>
    <property type="molecule type" value="Genomic_DNA"/>
</dbReference>
<dbReference type="AlphaFoldDB" id="A0A6G7K9Z6"/>
<gene>
    <name evidence="3" type="ORF">G7057_06210</name>
</gene>
<evidence type="ECO:0000313" key="4">
    <source>
        <dbReference type="Proteomes" id="UP000501451"/>
    </source>
</evidence>
<dbReference type="PANTHER" id="PTHR33164">
    <property type="entry name" value="TRANSCRIPTIONAL REGULATOR, MARR FAMILY"/>
    <property type="match status" value="1"/>
</dbReference>
<dbReference type="InterPro" id="IPR000835">
    <property type="entry name" value="HTH_MarR-typ"/>
</dbReference>
<dbReference type="KEGG" id="jar:G7057_06210"/>
<dbReference type="RefSeq" id="WP_166162089.1">
    <property type="nucleotide sequence ID" value="NZ_CP049740.1"/>
</dbReference>
<dbReference type="InterPro" id="IPR036388">
    <property type="entry name" value="WH-like_DNA-bd_sf"/>
</dbReference>